<keyword evidence="2" id="KW-1185">Reference proteome</keyword>
<protein>
    <submittedName>
        <fullName evidence="1">Uncharacterized protein</fullName>
    </submittedName>
</protein>
<evidence type="ECO:0000313" key="2">
    <source>
        <dbReference type="Proteomes" id="UP000076858"/>
    </source>
</evidence>
<evidence type="ECO:0000313" key="1">
    <source>
        <dbReference type="EMBL" id="KZS17617.1"/>
    </source>
</evidence>
<name>A0A165AGH1_9CRUS</name>
<reference evidence="1 2" key="1">
    <citation type="submission" date="2016-03" db="EMBL/GenBank/DDBJ databases">
        <title>EvidentialGene: Evidence-directed Construction of Genes on Genomes.</title>
        <authorList>
            <person name="Gilbert D.G."/>
            <person name="Choi J.-H."/>
            <person name="Mockaitis K."/>
            <person name="Colbourne J."/>
            <person name="Pfrender M."/>
        </authorList>
    </citation>
    <scope>NUCLEOTIDE SEQUENCE [LARGE SCALE GENOMIC DNA]</scope>
    <source>
        <strain evidence="1 2">Xinb3</strain>
        <tissue evidence="1">Complete organism</tissue>
    </source>
</reference>
<gene>
    <name evidence="1" type="ORF">APZ42_016521</name>
</gene>
<dbReference type="Proteomes" id="UP000076858">
    <property type="component" value="Unassembled WGS sequence"/>
</dbReference>
<accession>A0A165AGH1</accession>
<proteinExistence type="predicted"/>
<organism evidence="1 2">
    <name type="scientific">Daphnia magna</name>
    <dbReference type="NCBI Taxonomy" id="35525"/>
    <lineage>
        <taxon>Eukaryota</taxon>
        <taxon>Metazoa</taxon>
        <taxon>Ecdysozoa</taxon>
        <taxon>Arthropoda</taxon>
        <taxon>Crustacea</taxon>
        <taxon>Branchiopoda</taxon>
        <taxon>Diplostraca</taxon>
        <taxon>Cladocera</taxon>
        <taxon>Anomopoda</taxon>
        <taxon>Daphniidae</taxon>
        <taxon>Daphnia</taxon>
    </lineage>
</organism>
<dbReference type="AlphaFoldDB" id="A0A165AGH1"/>
<sequence>MPCTTAAAIAINWMSIFPSEQRAAMRNIADHW</sequence>
<comment type="caution">
    <text evidence="1">The sequence shown here is derived from an EMBL/GenBank/DDBJ whole genome shotgun (WGS) entry which is preliminary data.</text>
</comment>
<dbReference type="EMBL" id="LRGB01000626">
    <property type="protein sequence ID" value="KZS17617.1"/>
    <property type="molecule type" value="Genomic_DNA"/>
</dbReference>